<feature type="transmembrane region" description="Helical" evidence="8">
    <location>
        <begin position="367"/>
        <end position="387"/>
    </location>
</feature>
<dbReference type="InterPro" id="IPR013604">
    <property type="entry name" value="7TM_chemorcpt"/>
</dbReference>
<evidence type="ECO:0000256" key="1">
    <source>
        <dbReference type="ARBA" id="ARBA00004651"/>
    </source>
</evidence>
<evidence type="ECO:0000256" key="7">
    <source>
        <dbReference type="ARBA" id="ARBA00023224"/>
    </source>
</evidence>
<evidence type="ECO:0000256" key="5">
    <source>
        <dbReference type="ARBA" id="ARBA00023136"/>
    </source>
</evidence>
<evidence type="ECO:0000256" key="4">
    <source>
        <dbReference type="ARBA" id="ARBA00022989"/>
    </source>
</evidence>
<feature type="transmembrane region" description="Helical" evidence="8">
    <location>
        <begin position="61"/>
        <end position="81"/>
    </location>
</feature>
<dbReference type="Pfam" id="PF08395">
    <property type="entry name" value="7tm_7"/>
    <property type="match status" value="1"/>
</dbReference>
<feature type="transmembrane region" description="Helical" evidence="8">
    <location>
        <begin position="93"/>
        <end position="118"/>
    </location>
</feature>
<organism evidence="9 10">
    <name type="scientific">Psylliodes chrysocephalus</name>
    <dbReference type="NCBI Taxonomy" id="3402493"/>
    <lineage>
        <taxon>Eukaryota</taxon>
        <taxon>Metazoa</taxon>
        <taxon>Ecdysozoa</taxon>
        <taxon>Arthropoda</taxon>
        <taxon>Hexapoda</taxon>
        <taxon>Insecta</taxon>
        <taxon>Pterygota</taxon>
        <taxon>Neoptera</taxon>
        <taxon>Endopterygota</taxon>
        <taxon>Coleoptera</taxon>
        <taxon>Polyphaga</taxon>
        <taxon>Cucujiformia</taxon>
        <taxon>Chrysomeloidea</taxon>
        <taxon>Chrysomelidae</taxon>
        <taxon>Galerucinae</taxon>
        <taxon>Alticini</taxon>
        <taxon>Psylliodes</taxon>
    </lineage>
</organism>
<dbReference type="PANTHER" id="PTHR21143:SF104">
    <property type="entry name" value="GUSTATORY RECEPTOR 8A-RELATED"/>
    <property type="match status" value="1"/>
</dbReference>
<sequence length="390" mass="45473">MNIKKTRVIFVDKLFQNKNVTPRKVNIDFKLLTLYLKAGKIFGVSYYFMAEKRRNNKCNTFCFKIFGIFISIIMTIMSYLISQAKYGRTTHPAMIAVLIMLRISSTMFLLYYVFSLLLTKKKYWQKLYDKIFTLENILNTCETFESNHWWLVSLKIVMVCSFLPLMGISLWYVQNFIGAETLTIRAVVFQGCANSVYKILISLYYILLSNWLEYRYKSMAEYLKLVVDKYYKFVVIRRIAVSLKLADSIVKITNNLYGGILFLNFIVSILQILVNISATLDYSDIRGIELVLFIMTSVCNLFVMVLVTMSCDAVEKASNQLSKTCYWLHEIIDDEEVKKQLLVLVKYEEEWNPIFSAGGFFNVNQSCLTTFFSSIFTYLVIIVQYNMGNN</sequence>
<reference evidence="9" key="1">
    <citation type="submission" date="2022-01" db="EMBL/GenBank/DDBJ databases">
        <authorList>
            <person name="King R."/>
        </authorList>
    </citation>
    <scope>NUCLEOTIDE SEQUENCE</scope>
</reference>
<dbReference type="EMBL" id="OV651818">
    <property type="protein sequence ID" value="CAH1112672.1"/>
    <property type="molecule type" value="Genomic_DNA"/>
</dbReference>
<keyword evidence="7 8" id="KW-0807">Transducer</keyword>
<evidence type="ECO:0000256" key="8">
    <source>
        <dbReference type="RuleBase" id="RU363108"/>
    </source>
</evidence>
<dbReference type="GO" id="GO:0005886">
    <property type="term" value="C:plasma membrane"/>
    <property type="evidence" value="ECO:0007669"/>
    <property type="project" value="UniProtKB-SubCell"/>
</dbReference>
<evidence type="ECO:0000256" key="3">
    <source>
        <dbReference type="ARBA" id="ARBA00022692"/>
    </source>
</evidence>
<feature type="transmembrane region" description="Helical" evidence="8">
    <location>
        <begin position="149"/>
        <end position="172"/>
    </location>
</feature>
<dbReference type="GO" id="GO:0050909">
    <property type="term" value="P:sensory perception of taste"/>
    <property type="evidence" value="ECO:0007669"/>
    <property type="project" value="InterPro"/>
</dbReference>
<comment type="function">
    <text evidence="8">Gustatory receptor which mediates acceptance or avoidance behavior, depending on its substrates.</text>
</comment>
<keyword evidence="6 8" id="KW-0675">Receptor</keyword>
<dbReference type="GO" id="GO:0007635">
    <property type="term" value="P:chemosensory behavior"/>
    <property type="evidence" value="ECO:0007669"/>
    <property type="project" value="TreeGrafter"/>
</dbReference>
<dbReference type="GO" id="GO:0008049">
    <property type="term" value="P:male courtship behavior"/>
    <property type="evidence" value="ECO:0007669"/>
    <property type="project" value="TreeGrafter"/>
</dbReference>
<dbReference type="GO" id="GO:0043025">
    <property type="term" value="C:neuronal cell body"/>
    <property type="evidence" value="ECO:0007669"/>
    <property type="project" value="TreeGrafter"/>
</dbReference>
<keyword evidence="4 8" id="KW-1133">Transmembrane helix</keyword>
<feature type="transmembrane region" description="Helical" evidence="8">
    <location>
        <begin position="184"/>
        <end position="207"/>
    </location>
</feature>
<protein>
    <recommendedName>
        <fullName evidence="8">Gustatory receptor</fullName>
    </recommendedName>
</protein>
<dbReference type="AlphaFoldDB" id="A0A9P0GJ28"/>
<keyword evidence="2 8" id="KW-1003">Cell membrane</keyword>
<dbReference type="GO" id="GO:0030425">
    <property type="term" value="C:dendrite"/>
    <property type="evidence" value="ECO:0007669"/>
    <property type="project" value="TreeGrafter"/>
</dbReference>
<gene>
    <name evidence="9" type="ORF">PSYICH_LOCUS12051</name>
</gene>
<comment type="subcellular location">
    <subcellularLocation>
        <location evidence="1 8">Cell membrane</location>
        <topology evidence="1 8">Multi-pass membrane protein</topology>
    </subcellularLocation>
</comment>
<name>A0A9P0GJ28_9CUCU</name>
<dbReference type="GO" id="GO:0030424">
    <property type="term" value="C:axon"/>
    <property type="evidence" value="ECO:0007669"/>
    <property type="project" value="TreeGrafter"/>
</dbReference>
<keyword evidence="3 8" id="KW-0812">Transmembrane</keyword>
<evidence type="ECO:0000256" key="2">
    <source>
        <dbReference type="ARBA" id="ARBA00022475"/>
    </source>
</evidence>
<evidence type="ECO:0000256" key="6">
    <source>
        <dbReference type="ARBA" id="ARBA00023170"/>
    </source>
</evidence>
<feature type="transmembrane region" description="Helical" evidence="8">
    <location>
        <begin position="290"/>
        <end position="314"/>
    </location>
</feature>
<accession>A0A9P0GJ28</accession>
<dbReference type="OrthoDB" id="5795306at2759"/>
<evidence type="ECO:0000313" key="9">
    <source>
        <dbReference type="EMBL" id="CAH1112672.1"/>
    </source>
</evidence>
<proteinExistence type="inferred from homology"/>
<dbReference type="PANTHER" id="PTHR21143">
    <property type="entry name" value="INVERTEBRATE GUSTATORY RECEPTOR"/>
    <property type="match status" value="1"/>
</dbReference>
<dbReference type="GO" id="GO:0007165">
    <property type="term" value="P:signal transduction"/>
    <property type="evidence" value="ECO:0007669"/>
    <property type="project" value="UniProtKB-KW"/>
</dbReference>
<feature type="transmembrane region" description="Helical" evidence="8">
    <location>
        <begin position="256"/>
        <end position="278"/>
    </location>
</feature>
<dbReference type="Proteomes" id="UP001153636">
    <property type="component" value="Chromosome 6"/>
</dbReference>
<evidence type="ECO:0000313" key="10">
    <source>
        <dbReference type="Proteomes" id="UP001153636"/>
    </source>
</evidence>
<keyword evidence="10" id="KW-1185">Reference proteome</keyword>
<keyword evidence="5 8" id="KW-0472">Membrane</keyword>
<comment type="similarity">
    <text evidence="8">Belongs to the insect chemoreceptor superfamily. Gustatory receptor (GR) family.</text>
</comment>